<evidence type="ECO:0000313" key="2">
    <source>
        <dbReference type="Proteomes" id="UP001642900"/>
    </source>
</evidence>
<proteinExistence type="predicted"/>
<keyword evidence="2" id="KW-1185">Reference proteome</keyword>
<name>A0A6G4WKG6_9HYPH</name>
<dbReference type="Proteomes" id="UP001642900">
    <property type="component" value="Unassembled WGS sequence"/>
</dbReference>
<protein>
    <submittedName>
        <fullName evidence="1">DUF3800 domain-containing protein</fullName>
    </submittedName>
</protein>
<organism evidence="1 2">
    <name type="scientific">Allomesorhizobium camelthorni</name>
    <dbReference type="NCBI Taxonomy" id="475069"/>
    <lineage>
        <taxon>Bacteria</taxon>
        <taxon>Pseudomonadati</taxon>
        <taxon>Pseudomonadota</taxon>
        <taxon>Alphaproteobacteria</taxon>
        <taxon>Hyphomicrobiales</taxon>
        <taxon>Phyllobacteriaceae</taxon>
        <taxon>Allomesorhizobium</taxon>
    </lineage>
</organism>
<dbReference type="AlphaFoldDB" id="A0A6G4WKG6"/>
<gene>
    <name evidence="1" type="ORF">G6N73_30280</name>
</gene>
<reference evidence="1 2" key="1">
    <citation type="submission" date="2020-02" db="EMBL/GenBank/DDBJ databases">
        <title>Genome sequence of strain CCNWXJ40-4.</title>
        <authorList>
            <person name="Gao J."/>
            <person name="Sun J."/>
        </authorList>
    </citation>
    <scope>NUCLEOTIDE SEQUENCE [LARGE SCALE GENOMIC DNA]</scope>
    <source>
        <strain evidence="1 2">CCNWXJ 40-4</strain>
    </source>
</reference>
<accession>A0A6G4WKG6</accession>
<dbReference type="EMBL" id="JAAKZF010000090">
    <property type="protein sequence ID" value="NGO55302.1"/>
    <property type="molecule type" value="Genomic_DNA"/>
</dbReference>
<comment type="caution">
    <text evidence="1">The sequence shown here is derived from an EMBL/GenBank/DDBJ whole genome shotgun (WGS) entry which is preliminary data.</text>
</comment>
<dbReference type="RefSeq" id="WP_165033658.1">
    <property type="nucleotide sequence ID" value="NZ_JAAKZF010000090.1"/>
</dbReference>
<evidence type="ECO:0000313" key="1">
    <source>
        <dbReference type="EMBL" id="NGO55302.1"/>
    </source>
</evidence>
<sequence>MAAFVGYFDDSWDSDRNQRTVMSFGGYVGTVEAWRGFKPRWIAALKENGAPYLHMRKFAHSHPPFEDWKGDELRRSKFLSDLSNVAKDAGLYGTGACVDLAVLDAFNEKHGLTIQPEPLCIYLIALRISNQFSHQKVEAVFDRMAKAHSKFAKAQEYARSDGSPQDIMRWINLVASQDSSEDAPALQLADFAAYEILHFNRKRRVDPHLISRKSFDALFNAEPINGMFLDAKSIEALHRLRDGGWPSNAAGGKAMRLLEIREQLEEAGILNITSGKEG</sequence>